<proteinExistence type="predicted"/>
<dbReference type="AlphaFoldDB" id="A0A919NXP9"/>
<comment type="caution">
    <text evidence="2">The sequence shown here is derived from an EMBL/GenBank/DDBJ whole genome shotgun (WGS) entry which is preliminary data.</text>
</comment>
<evidence type="ECO:0000313" key="3">
    <source>
        <dbReference type="Proteomes" id="UP000623608"/>
    </source>
</evidence>
<name>A0A919NXP9_9ACTN</name>
<accession>A0A919NXP9</accession>
<gene>
    <name evidence="2" type="ORF">Ate02nite_94080</name>
</gene>
<reference evidence="2" key="1">
    <citation type="submission" date="2021-01" db="EMBL/GenBank/DDBJ databases">
        <title>Whole genome shotgun sequence of Actinoplanes tereljensis NBRC 105297.</title>
        <authorList>
            <person name="Komaki H."/>
            <person name="Tamura T."/>
        </authorList>
    </citation>
    <scope>NUCLEOTIDE SEQUENCE</scope>
    <source>
        <strain evidence="2">NBRC 105297</strain>
    </source>
</reference>
<protein>
    <recommendedName>
        <fullName evidence="1">DUF6879 domain-containing protein</fullName>
    </recommendedName>
</protein>
<dbReference type="Pfam" id="PF21806">
    <property type="entry name" value="DUF6879"/>
    <property type="match status" value="1"/>
</dbReference>
<dbReference type="EMBL" id="BOMY01000063">
    <property type="protein sequence ID" value="GIF26678.1"/>
    <property type="molecule type" value="Genomic_DNA"/>
</dbReference>
<evidence type="ECO:0000259" key="1">
    <source>
        <dbReference type="Pfam" id="PF21806"/>
    </source>
</evidence>
<dbReference type="RefSeq" id="WP_203814483.1">
    <property type="nucleotide sequence ID" value="NZ_BOMY01000063.1"/>
</dbReference>
<sequence length="199" mass="23030">MRETLAGVEFIILNADDYLADFSTRFEHLEQDLWKLERQQEFREPGYPSWDAFAAGRTEESLSLAEEERSGIAEFQRGLSVRGIMLHRARLVASPPTPYLWWESHILRIREEAGELIRAVDVEAIASLEAGDWTLPEVVTLGMTVMYLVQYDSDGALSGAHRYEQADLVETWVRFIRQLFDRGEPFGDYYRREIKDVVP</sequence>
<evidence type="ECO:0000313" key="2">
    <source>
        <dbReference type="EMBL" id="GIF26678.1"/>
    </source>
</evidence>
<dbReference type="InterPro" id="IPR049244">
    <property type="entry name" value="DUF6879"/>
</dbReference>
<feature type="domain" description="DUF6879" evidence="1">
    <location>
        <begin position="20"/>
        <end position="190"/>
    </location>
</feature>
<dbReference type="Proteomes" id="UP000623608">
    <property type="component" value="Unassembled WGS sequence"/>
</dbReference>
<organism evidence="2 3">
    <name type="scientific">Paractinoplanes tereljensis</name>
    <dbReference type="NCBI Taxonomy" id="571912"/>
    <lineage>
        <taxon>Bacteria</taxon>
        <taxon>Bacillati</taxon>
        <taxon>Actinomycetota</taxon>
        <taxon>Actinomycetes</taxon>
        <taxon>Micromonosporales</taxon>
        <taxon>Micromonosporaceae</taxon>
        <taxon>Paractinoplanes</taxon>
    </lineage>
</organism>
<keyword evidence="3" id="KW-1185">Reference proteome</keyword>